<feature type="compositionally biased region" description="Pro residues" evidence="1">
    <location>
        <begin position="27"/>
        <end position="38"/>
    </location>
</feature>
<comment type="caution">
    <text evidence="3">The sequence shown here is derived from an EMBL/GenBank/DDBJ whole genome shotgun (WGS) entry which is preliminary data.</text>
</comment>
<protein>
    <submittedName>
        <fullName evidence="3">Uncharacterized protein</fullName>
    </submittedName>
</protein>
<name>A0ABW7QZ54_9ACTN</name>
<keyword evidence="2" id="KW-0732">Signal</keyword>
<proteinExistence type="predicted"/>
<keyword evidence="4" id="KW-1185">Reference proteome</keyword>
<evidence type="ECO:0000256" key="1">
    <source>
        <dbReference type="SAM" id="MobiDB-lite"/>
    </source>
</evidence>
<sequence length="97" mass="10560">MTELIRRCTAWARLLLAPSPAPTATAPAPPVRPGPQPATPRSRYGLDALLPLAGEATRPVRPYLTAHEQLSRRRELLLATFGVDAPGPYWIHGMEIA</sequence>
<evidence type="ECO:0000313" key="4">
    <source>
        <dbReference type="Proteomes" id="UP001610818"/>
    </source>
</evidence>
<organism evidence="3 4">
    <name type="scientific">Streptomyces longisporoflavus</name>
    <dbReference type="NCBI Taxonomy" id="28044"/>
    <lineage>
        <taxon>Bacteria</taxon>
        <taxon>Bacillati</taxon>
        <taxon>Actinomycetota</taxon>
        <taxon>Actinomycetes</taxon>
        <taxon>Kitasatosporales</taxon>
        <taxon>Streptomycetaceae</taxon>
        <taxon>Streptomyces</taxon>
    </lineage>
</organism>
<feature type="signal peptide" evidence="2">
    <location>
        <begin position="1"/>
        <end position="23"/>
    </location>
</feature>
<gene>
    <name evidence="3" type="ORF">ACH4F9_30985</name>
</gene>
<feature type="region of interest" description="Disordered" evidence="1">
    <location>
        <begin position="20"/>
        <end position="43"/>
    </location>
</feature>
<evidence type="ECO:0000313" key="3">
    <source>
        <dbReference type="EMBL" id="MFH8549444.1"/>
    </source>
</evidence>
<dbReference type="Proteomes" id="UP001610818">
    <property type="component" value="Unassembled WGS sequence"/>
</dbReference>
<evidence type="ECO:0000256" key="2">
    <source>
        <dbReference type="SAM" id="SignalP"/>
    </source>
</evidence>
<dbReference type="RefSeq" id="WP_397715883.1">
    <property type="nucleotide sequence ID" value="NZ_JBIRGN010000006.1"/>
</dbReference>
<accession>A0ABW7QZ54</accession>
<feature type="chain" id="PRO_5045184087" evidence="2">
    <location>
        <begin position="24"/>
        <end position="97"/>
    </location>
</feature>
<reference evidence="3 4" key="1">
    <citation type="submission" date="2024-10" db="EMBL/GenBank/DDBJ databases">
        <title>The Natural Products Discovery Center: Release of the First 8490 Sequenced Strains for Exploring Actinobacteria Biosynthetic Diversity.</title>
        <authorList>
            <person name="Kalkreuter E."/>
            <person name="Kautsar S.A."/>
            <person name="Yang D."/>
            <person name="Bader C.D."/>
            <person name="Teijaro C.N."/>
            <person name="Fluegel L."/>
            <person name="Davis C.M."/>
            <person name="Simpson J.R."/>
            <person name="Lauterbach L."/>
            <person name="Steele A.D."/>
            <person name="Gui C."/>
            <person name="Meng S."/>
            <person name="Li G."/>
            <person name="Viehrig K."/>
            <person name="Ye F."/>
            <person name="Su P."/>
            <person name="Kiefer A.F."/>
            <person name="Nichols A."/>
            <person name="Cepeda A.J."/>
            <person name="Yan W."/>
            <person name="Fan B."/>
            <person name="Jiang Y."/>
            <person name="Adhikari A."/>
            <person name="Zheng C.-J."/>
            <person name="Schuster L."/>
            <person name="Cowan T.M."/>
            <person name="Smanski M.J."/>
            <person name="Chevrette M.G."/>
            <person name="De Carvalho L.P.S."/>
            <person name="Shen B."/>
        </authorList>
    </citation>
    <scope>NUCLEOTIDE SEQUENCE [LARGE SCALE GENOMIC DNA]</scope>
    <source>
        <strain evidence="3 4">NPDC017990</strain>
    </source>
</reference>
<dbReference type="EMBL" id="JBIRGQ010000006">
    <property type="protein sequence ID" value="MFH8549444.1"/>
    <property type="molecule type" value="Genomic_DNA"/>
</dbReference>